<name>A0AB38E8H2_XANCH</name>
<gene>
    <name evidence="1" type="ORF">XAP6984_950004</name>
    <name evidence="2" type="ORF">XAP7430_940004</name>
</gene>
<evidence type="ECO:0000313" key="1">
    <source>
        <dbReference type="EMBL" id="SON89635.1"/>
    </source>
</evidence>
<dbReference type="EMBL" id="OCYT01000156">
    <property type="protein sequence ID" value="SON89635.1"/>
    <property type="molecule type" value="Genomic_DNA"/>
</dbReference>
<dbReference type="Proteomes" id="UP000234166">
    <property type="component" value="Unassembled WGS sequence"/>
</dbReference>
<evidence type="ECO:0000313" key="2">
    <source>
        <dbReference type="EMBL" id="SON92949.1"/>
    </source>
</evidence>
<proteinExistence type="predicted"/>
<evidence type="ECO:0000313" key="3">
    <source>
        <dbReference type="Proteomes" id="UP000234166"/>
    </source>
</evidence>
<sequence length="68" mass="7968">MKNFFSDSKLAHFWLFFTRIPADPQFGYTKVRYRGLAKNTAQVLTLFALSNLWMKRKQLLPAMGSVRL</sequence>
<dbReference type="AlphaFoldDB" id="A0AB38E8H2"/>
<comment type="caution">
    <text evidence="2">The sequence shown here is derived from an EMBL/GenBank/DDBJ whole genome shotgun (WGS) entry which is preliminary data.</text>
</comment>
<protein>
    <recommendedName>
        <fullName evidence="5">Transposase</fullName>
    </recommendedName>
</protein>
<organism evidence="2 3">
    <name type="scientific">Xanthomonas campestris pv. phaseoli</name>
    <dbReference type="NCBI Taxonomy" id="317013"/>
    <lineage>
        <taxon>Bacteria</taxon>
        <taxon>Pseudomonadati</taxon>
        <taxon>Pseudomonadota</taxon>
        <taxon>Gammaproteobacteria</taxon>
        <taxon>Lysobacterales</taxon>
        <taxon>Lysobacteraceae</taxon>
        <taxon>Xanthomonas</taxon>
    </lineage>
</organism>
<keyword evidence="4" id="KW-1185">Reference proteome</keyword>
<dbReference type="Proteomes" id="UP000234181">
    <property type="component" value="Unassembled WGS sequence"/>
</dbReference>
<accession>A0AB38E8H2</accession>
<dbReference type="EMBL" id="OCYS01000154">
    <property type="protein sequence ID" value="SON92949.1"/>
    <property type="molecule type" value="Genomic_DNA"/>
</dbReference>
<evidence type="ECO:0000313" key="4">
    <source>
        <dbReference type="Proteomes" id="UP000234181"/>
    </source>
</evidence>
<reference evidence="3 4" key="1">
    <citation type="submission" date="2017-10" db="EMBL/GenBank/DDBJ databases">
        <authorList>
            <person name="Regsiter A."/>
            <person name="William W."/>
        </authorList>
    </citation>
    <scope>NUCLEOTIDE SEQUENCE [LARGE SCALE GENOMIC DNA]</scope>
    <source>
        <strain evidence="1 4">CFBP6984</strain>
        <strain evidence="2 3">CFBP7430</strain>
    </source>
</reference>
<evidence type="ECO:0008006" key="5">
    <source>
        <dbReference type="Google" id="ProtNLM"/>
    </source>
</evidence>